<organism evidence="1 2">
    <name type="scientific">Hyella patelloides LEGE 07179</name>
    <dbReference type="NCBI Taxonomy" id="945734"/>
    <lineage>
        <taxon>Bacteria</taxon>
        <taxon>Bacillati</taxon>
        <taxon>Cyanobacteriota</taxon>
        <taxon>Cyanophyceae</taxon>
        <taxon>Pleurocapsales</taxon>
        <taxon>Hyellaceae</taxon>
        <taxon>Hyella</taxon>
    </lineage>
</organism>
<gene>
    <name evidence="1" type="ORF">H1P_710006</name>
</gene>
<dbReference type="RefSeq" id="WP_222427033.1">
    <property type="nucleotide sequence ID" value="NZ_LR213830.1"/>
</dbReference>
<sequence length="77" mass="8810">MAIADFDDGQIENFITNCFEANPERGQECLESLNSGDYQAAKELTRTPLLLTLVCILYQRSGQFPTNRSTLYLTFRR</sequence>
<keyword evidence="2" id="KW-1185">Reference proteome</keyword>
<dbReference type="EMBL" id="CAACVJ010000678">
    <property type="protein sequence ID" value="VEP18232.1"/>
    <property type="molecule type" value="Genomic_DNA"/>
</dbReference>
<name>A0A563W3I1_9CYAN</name>
<evidence type="ECO:0000313" key="1">
    <source>
        <dbReference type="EMBL" id="VEP18232.1"/>
    </source>
</evidence>
<reference evidence="1 2" key="1">
    <citation type="submission" date="2019-01" db="EMBL/GenBank/DDBJ databases">
        <authorList>
            <person name="Brito A."/>
        </authorList>
    </citation>
    <scope>NUCLEOTIDE SEQUENCE [LARGE SCALE GENOMIC DNA]</scope>
    <source>
        <strain evidence="1">1</strain>
    </source>
</reference>
<dbReference type="AlphaFoldDB" id="A0A563W3I1"/>
<proteinExistence type="predicted"/>
<evidence type="ECO:0000313" key="2">
    <source>
        <dbReference type="Proteomes" id="UP000320055"/>
    </source>
</evidence>
<protein>
    <submittedName>
        <fullName evidence="1">Uncharacterized protein</fullName>
    </submittedName>
</protein>
<accession>A0A563W3I1</accession>
<dbReference type="Proteomes" id="UP000320055">
    <property type="component" value="Unassembled WGS sequence"/>
</dbReference>